<feature type="repeat" description="TPR" evidence="1">
    <location>
        <begin position="749"/>
        <end position="782"/>
    </location>
</feature>
<protein>
    <submittedName>
        <fullName evidence="3">BatD family protein</fullName>
    </submittedName>
</protein>
<evidence type="ECO:0000256" key="1">
    <source>
        <dbReference type="PROSITE-ProRule" id="PRU00339"/>
    </source>
</evidence>
<dbReference type="RefSeq" id="WP_250929650.1">
    <property type="nucleotide sequence ID" value="NZ_JAMQBK010000039.1"/>
</dbReference>
<accession>A0ABT0U6K4</accession>
<proteinExistence type="predicted"/>
<gene>
    <name evidence="3" type="ORF">NB063_15565</name>
</gene>
<dbReference type="PROSITE" id="PS50005">
    <property type="entry name" value="TPR"/>
    <property type="match status" value="1"/>
</dbReference>
<evidence type="ECO:0000313" key="3">
    <source>
        <dbReference type="EMBL" id="MCM2372023.1"/>
    </source>
</evidence>
<dbReference type="InterPro" id="IPR025738">
    <property type="entry name" value="BatD"/>
</dbReference>
<name>A0ABT0U6K4_9BACT</name>
<comment type="caution">
    <text evidence="3">The sequence shown here is derived from an EMBL/GenBank/DDBJ whole genome shotgun (WGS) entry which is preliminary data.</text>
</comment>
<dbReference type="PANTHER" id="PTHR40940">
    <property type="entry name" value="PROTEIN BATD-RELATED"/>
    <property type="match status" value="1"/>
</dbReference>
<keyword evidence="1" id="KW-0802">TPR repeat</keyword>
<dbReference type="InterPro" id="IPR019734">
    <property type="entry name" value="TPR_rpt"/>
</dbReference>
<feature type="transmembrane region" description="Helical" evidence="2">
    <location>
        <begin position="836"/>
        <end position="854"/>
    </location>
</feature>
<evidence type="ECO:0000313" key="4">
    <source>
        <dbReference type="Proteomes" id="UP001202961"/>
    </source>
</evidence>
<dbReference type="Gene3D" id="1.25.40.10">
    <property type="entry name" value="Tetratricopeptide repeat domain"/>
    <property type="match status" value="1"/>
</dbReference>
<dbReference type="Pfam" id="PF13584">
    <property type="entry name" value="BatD"/>
    <property type="match status" value="2"/>
</dbReference>
<keyword evidence="4" id="KW-1185">Reference proteome</keyword>
<keyword evidence="2" id="KW-0812">Transmembrane</keyword>
<keyword evidence="2" id="KW-0472">Membrane</keyword>
<keyword evidence="2" id="KW-1133">Transmembrane helix</keyword>
<reference evidence="3 4" key="1">
    <citation type="journal article" date="2022" name="Syst. Appl. Microbiol.">
        <title>Rhodopirellula aestuarii sp. nov., a novel member of the genus Rhodopirellula isolated from brackish sediments collected in the Tagus River estuary, Portugal.</title>
        <authorList>
            <person name="Vitorino I.R."/>
            <person name="Klimek D."/>
            <person name="Calusinska M."/>
            <person name="Lobo-da-Cunha A."/>
            <person name="Vasconcelos V."/>
            <person name="Lage O.M."/>
        </authorList>
    </citation>
    <scope>NUCLEOTIDE SEQUENCE [LARGE SCALE GENOMIC DNA]</scope>
    <source>
        <strain evidence="3 4">ICT_H3.1</strain>
    </source>
</reference>
<dbReference type="EMBL" id="JAMQBK010000039">
    <property type="protein sequence ID" value="MCM2372023.1"/>
    <property type="molecule type" value="Genomic_DNA"/>
</dbReference>
<organism evidence="3 4">
    <name type="scientific">Aporhodopirellula aestuarii</name>
    <dbReference type="NCBI Taxonomy" id="2950107"/>
    <lineage>
        <taxon>Bacteria</taxon>
        <taxon>Pseudomonadati</taxon>
        <taxon>Planctomycetota</taxon>
        <taxon>Planctomycetia</taxon>
        <taxon>Pirellulales</taxon>
        <taxon>Pirellulaceae</taxon>
        <taxon>Aporhodopirellula</taxon>
    </lineage>
</organism>
<evidence type="ECO:0000256" key="2">
    <source>
        <dbReference type="SAM" id="Phobius"/>
    </source>
</evidence>
<dbReference type="InterPro" id="IPR011990">
    <property type="entry name" value="TPR-like_helical_dom_sf"/>
</dbReference>
<sequence>MQFVSFCHQLHPRLFNPLLGAVLTLVAVSQGFLATPGVAAAELRARLSTREAYVGDPFVLQVVVEDVDDVRQLSIPDVDGVSIRSLGVPARHSQQMYINGRVSSSMSLIYKYAVTAERPGEFEIPSIRLNVNGQNLSTDPLSFVATVSETGDLLFVEIEGKQDHVYVGQPLDLTLKIWVRPFRDRQFEVTLDEADMWSMISPRTSWGSFALKMQDLDEHRQRPGGTEVLRKDAEGTQRSYYLYEIEATIYPKRPGQIDASDVRVVMDYPVALERTRDPMESFFSNSPLSRMLNDDRFGSAFGPRLRITKTRPIDANASVDATQVLPIPTDGRPESYQGAVGNYEITARTNTRQVDAGDPITLQITIRGDGPLELVQAPRLDILNLDFRVDQQPLAGFVQDGAKYFTTTVRPRNTSVKEIPAIEMSFFDPESETFQTVASEAIPIVVSESETLGLDAIVSDAGVRNRASESNESQATASQSISPAAYLFRNQTSESVLAHDQPRSILRPALMLLLIPPCCFLGIWTVVNRSRLRSPKNWLGSRRHRAVTALKSVSTSNEIPAVLTSYLNSLRGVSGSSSDADWLEGLGFLRRNGQSQLAAELETLSHECRNSSRSFEALLRQSIDWVERTDAARKSWWRTVGTRRASLDPSGKRESVIRQSAIGMILMLFCSLSPVSAFASGEEVEVVAEDVQTASPTISLDASQRSALLAEAGEIYAEAFGSDGDESAEKFKIAAAKYQQIVDSGVSNGGLFLNLGNAYFNSGQVGRAIANYLRAQRYAPLSFRAQTNGLLAQVDAGVAVSQWRLPLLWIVVLGVGSVVGWALLIARIYSKRRSFGWLRGVMLMLAVLGFTMVLREIAWEGRDHAIAVVSELTLRSGDGESFEIVETVPAAEGRAFDVGRTRGEWIQVRIDESRQGWTRLDDVEFVR</sequence>
<dbReference type="Proteomes" id="UP001202961">
    <property type="component" value="Unassembled WGS sequence"/>
</dbReference>
<feature type="transmembrane region" description="Helical" evidence="2">
    <location>
        <begin position="807"/>
        <end position="829"/>
    </location>
</feature>
<dbReference type="PANTHER" id="PTHR40940:SF2">
    <property type="entry name" value="BATD"/>
    <property type="match status" value="1"/>
</dbReference>